<dbReference type="Pfam" id="PF05175">
    <property type="entry name" value="MTS"/>
    <property type="match status" value="1"/>
</dbReference>
<dbReference type="InterPro" id="IPR007848">
    <property type="entry name" value="Small_mtfrase_dom"/>
</dbReference>
<reference evidence="4" key="2">
    <citation type="submission" date="2022-01" db="EMBL/GenBank/DDBJ databases">
        <authorList>
            <person name="Hirooka S."/>
            <person name="Miyagishima S.Y."/>
        </authorList>
    </citation>
    <scope>NUCLEOTIDE SEQUENCE</scope>
    <source>
        <strain evidence="4">NBRC 102759</strain>
    </source>
</reference>
<comment type="similarity">
    <text evidence="1">Belongs to the methyltransferase superfamily. PrmA family.</text>
</comment>
<organism evidence="4 5">
    <name type="scientific">Galdieria partita</name>
    <dbReference type="NCBI Taxonomy" id="83374"/>
    <lineage>
        <taxon>Eukaryota</taxon>
        <taxon>Rhodophyta</taxon>
        <taxon>Bangiophyceae</taxon>
        <taxon>Galdieriales</taxon>
        <taxon>Galdieriaceae</taxon>
        <taxon>Galdieria</taxon>
    </lineage>
</organism>
<sequence>MQLWQIEELLADIKTFENPNVFLEQYTTPPHIAAYLVQIAENSFGDLKGKLVADLGCGTGMLCAAIHYFGASSIVGVDLDESALSIAKQNIVKCDLQVDLVQSNISELFFKSAMFDTVVMNPPFGTRRKGIDVVFLETAIEVTYPEGSIYSLHKTCTRNYLHKKMLQWKCEGEVLGKFMFNLSKTFSFHRKESMDIEVDLWRIKKKKR</sequence>
<dbReference type="CDD" id="cd02440">
    <property type="entry name" value="AdoMet_MTases"/>
    <property type="match status" value="1"/>
</dbReference>
<dbReference type="Proteomes" id="UP001061958">
    <property type="component" value="Unassembled WGS sequence"/>
</dbReference>
<dbReference type="InterPro" id="IPR029063">
    <property type="entry name" value="SAM-dependent_MTases_sf"/>
</dbReference>
<dbReference type="GO" id="GO:0008988">
    <property type="term" value="F:rRNA (adenine-N6-)-methyltransferase activity"/>
    <property type="evidence" value="ECO:0007669"/>
    <property type="project" value="TreeGrafter"/>
</dbReference>
<dbReference type="EMBL" id="BQMJ01000035">
    <property type="protein sequence ID" value="GJQ12622.1"/>
    <property type="molecule type" value="Genomic_DNA"/>
</dbReference>
<accession>A0A9C7URK4</accession>
<evidence type="ECO:0000256" key="1">
    <source>
        <dbReference type="ARBA" id="ARBA00009741"/>
    </source>
</evidence>
<comment type="caution">
    <text evidence="4">The sequence shown here is derived from an EMBL/GenBank/DDBJ whole genome shotgun (WGS) entry which is preliminary data.</text>
</comment>
<evidence type="ECO:0000259" key="3">
    <source>
        <dbReference type="Pfam" id="PF05175"/>
    </source>
</evidence>
<dbReference type="Gene3D" id="3.40.50.150">
    <property type="entry name" value="Vaccinia Virus protein VP39"/>
    <property type="match status" value="1"/>
</dbReference>
<dbReference type="AlphaFoldDB" id="A0A9C7URK4"/>
<feature type="domain" description="Methyltransferase small" evidence="3">
    <location>
        <begin position="48"/>
        <end position="150"/>
    </location>
</feature>
<dbReference type="SUPFAM" id="SSF53335">
    <property type="entry name" value="S-adenosyl-L-methionine-dependent methyltransferases"/>
    <property type="match status" value="1"/>
</dbReference>
<protein>
    <recommendedName>
        <fullName evidence="2">Methyltransferase-like protein 5</fullName>
    </recommendedName>
</protein>
<evidence type="ECO:0000256" key="2">
    <source>
        <dbReference type="ARBA" id="ARBA00041374"/>
    </source>
</evidence>
<gene>
    <name evidence="4" type="ORF">GpartN1_g4413.t1</name>
</gene>
<dbReference type="OrthoDB" id="7848332at2759"/>
<evidence type="ECO:0000313" key="5">
    <source>
        <dbReference type="Proteomes" id="UP001061958"/>
    </source>
</evidence>
<proteinExistence type="inferred from homology"/>
<dbReference type="PANTHER" id="PTHR23290:SF0">
    <property type="entry name" value="RRNA N6-ADENOSINE-METHYLTRANSFERASE METTL5"/>
    <property type="match status" value="1"/>
</dbReference>
<dbReference type="InterPro" id="IPR002052">
    <property type="entry name" value="DNA_methylase_N6_adenine_CS"/>
</dbReference>
<dbReference type="InterPro" id="IPR051720">
    <property type="entry name" value="rRNA_MeTrfase/Polyamine_Synth"/>
</dbReference>
<dbReference type="PANTHER" id="PTHR23290">
    <property type="entry name" value="RRNA N6-ADENOSINE-METHYLTRANSFERASE METTL5"/>
    <property type="match status" value="1"/>
</dbReference>
<reference evidence="4" key="1">
    <citation type="journal article" date="2022" name="Proc. Natl. Acad. Sci. U.S.A.">
        <title>Life cycle and functional genomics of the unicellular red alga Galdieria for elucidating algal and plant evolution and industrial use.</title>
        <authorList>
            <person name="Hirooka S."/>
            <person name="Itabashi T."/>
            <person name="Ichinose T.M."/>
            <person name="Onuma R."/>
            <person name="Fujiwara T."/>
            <person name="Yamashita S."/>
            <person name="Jong L.W."/>
            <person name="Tomita R."/>
            <person name="Iwane A.H."/>
            <person name="Miyagishima S.Y."/>
        </authorList>
    </citation>
    <scope>NUCLEOTIDE SEQUENCE</scope>
    <source>
        <strain evidence="4">NBRC 102759</strain>
    </source>
</reference>
<dbReference type="PRINTS" id="PR00507">
    <property type="entry name" value="N12N6MTFRASE"/>
</dbReference>
<dbReference type="GO" id="GO:0003676">
    <property type="term" value="F:nucleic acid binding"/>
    <property type="evidence" value="ECO:0007669"/>
    <property type="project" value="InterPro"/>
</dbReference>
<name>A0A9C7URK4_9RHOD</name>
<keyword evidence="5" id="KW-1185">Reference proteome</keyword>
<dbReference type="PROSITE" id="PS00092">
    <property type="entry name" value="N6_MTASE"/>
    <property type="match status" value="1"/>
</dbReference>
<evidence type="ECO:0000313" key="4">
    <source>
        <dbReference type="EMBL" id="GJQ12622.1"/>
    </source>
</evidence>